<comment type="caution">
    <text evidence="2">The sequence shown here is derived from an EMBL/GenBank/DDBJ whole genome shotgun (WGS) entry which is preliminary data.</text>
</comment>
<proteinExistence type="predicted"/>
<reference evidence="2" key="1">
    <citation type="journal article" date="2022" name="Front. Genet.">
        <title>Chromosome-Scale Assembly of the Dendrobium nobile Genome Provides Insights Into the Molecular Mechanism of the Biosynthesis of the Medicinal Active Ingredient of Dendrobium.</title>
        <authorList>
            <person name="Xu Q."/>
            <person name="Niu S.-C."/>
            <person name="Li K.-L."/>
            <person name="Zheng P.-J."/>
            <person name="Zhang X.-J."/>
            <person name="Jia Y."/>
            <person name="Liu Y."/>
            <person name="Niu Y.-X."/>
            <person name="Yu L.-H."/>
            <person name="Chen D.-F."/>
            <person name="Zhang G.-Q."/>
        </authorList>
    </citation>
    <scope>NUCLEOTIDE SEQUENCE</scope>
    <source>
        <tissue evidence="2">Leaf</tissue>
    </source>
</reference>
<feature type="compositionally biased region" description="Basic residues" evidence="1">
    <location>
        <begin position="398"/>
        <end position="408"/>
    </location>
</feature>
<dbReference type="PANTHER" id="PTHR28674:SF1">
    <property type="entry name" value="NOP PROTEIN CHAPERONE 1"/>
    <property type="match status" value="1"/>
</dbReference>
<keyword evidence="3" id="KW-1185">Reference proteome</keyword>
<dbReference type="Pfam" id="PF15370">
    <property type="entry name" value="NOPCHAP1"/>
    <property type="match status" value="1"/>
</dbReference>
<dbReference type="OrthoDB" id="1112980at2759"/>
<evidence type="ECO:0000313" key="2">
    <source>
        <dbReference type="EMBL" id="KAI0498540.1"/>
    </source>
</evidence>
<sequence length="408" mass="44927">MFVPVRFKVTPPCHSFVGSEVTTMTGARLLCRDCTSRFFGYFVAVRLRSFDSTFPSCRIGSYDILIGSNNGSSLAVKVTFFLSRASSAKFRKSAKLEDLVNPEGLFRSPKSFVSSASAATSASSVTSAFFASSRSCVRKTHGASQEVDLPWLANSRTALLKPSFVGMMKIASSCDILNFTYLECILHCEDNVYRAPGGDLVDDGIVIVLKEVTMPKISKELLDHVERPSLLDGLLLSRKNLTPQTLESKHQTYVNFKERPSFTPLPKSQALGKVKDFLKVMAKANRDLELRAQVNPSSNYDVEVLNDDEKEYIEMDLLLGVADLHSDEAVTAAEASMSGFQPAIASASSYSSDSEDCYLDSDDNGGENNNSSDTTFKYNSKSTRHHTDINELSSEAKRNKRPKVVMLD</sequence>
<dbReference type="GO" id="GO:0000492">
    <property type="term" value="P:box C/D snoRNP assembly"/>
    <property type="evidence" value="ECO:0007669"/>
    <property type="project" value="InterPro"/>
</dbReference>
<dbReference type="EMBL" id="JAGYWB010000014">
    <property type="protein sequence ID" value="KAI0498540.1"/>
    <property type="molecule type" value="Genomic_DNA"/>
</dbReference>
<dbReference type="AlphaFoldDB" id="A0A8T3AQX9"/>
<organism evidence="2 3">
    <name type="scientific">Dendrobium nobile</name>
    <name type="common">Orchid</name>
    <dbReference type="NCBI Taxonomy" id="94219"/>
    <lineage>
        <taxon>Eukaryota</taxon>
        <taxon>Viridiplantae</taxon>
        <taxon>Streptophyta</taxon>
        <taxon>Embryophyta</taxon>
        <taxon>Tracheophyta</taxon>
        <taxon>Spermatophyta</taxon>
        <taxon>Magnoliopsida</taxon>
        <taxon>Liliopsida</taxon>
        <taxon>Asparagales</taxon>
        <taxon>Orchidaceae</taxon>
        <taxon>Epidendroideae</taxon>
        <taxon>Malaxideae</taxon>
        <taxon>Dendrobiinae</taxon>
        <taxon>Dendrobium</taxon>
    </lineage>
</organism>
<feature type="compositionally biased region" description="Acidic residues" evidence="1">
    <location>
        <begin position="355"/>
        <end position="365"/>
    </location>
</feature>
<protein>
    <submittedName>
        <fullName evidence="2">Uncharacterized protein</fullName>
    </submittedName>
</protein>
<dbReference type="PANTHER" id="PTHR28674">
    <property type="entry name" value="SIMILAR TO DNA SEGMENT, CHR 10, WAYNE STATE UNIVERSITY 102,-EXPRESSED"/>
    <property type="match status" value="1"/>
</dbReference>
<gene>
    <name evidence="2" type="ORF">KFK09_019428</name>
</gene>
<dbReference type="InterPro" id="IPR027921">
    <property type="entry name" value="NOPCHAP1"/>
</dbReference>
<evidence type="ECO:0000256" key="1">
    <source>
        <dbReference type="SAM" id="MobiDB-lite"/>
    </source>
</evidence>
<feature type="compositionally biased region" description="Basic and acidic residues" evidence="1">
    <location>
        <begin position="385"/>
        <end position="397"/>
    </location>
</feature>
<evidence type="ECO:0000313" key="3">
    <source>
        <dbReference type="Proteomes" id="UP000829196"/>
    </source>
</evidence>
<accession>A0A8T3AQX9</accession>
<feature type="region of interest" description="Disordered" evidence="1">
    <location>
        <begin position="355"/>
        <end position="408"/>
    </location>
</feature>
<dbReference type="GO" id="GO:0062064">
    <property type="term" value="F:box C/D methylation guide snoRNP complex binding"/>
    <property type="evidence" value="ECO:0007669"/>
    <property type="project" value="TreeGrafter"/>
</dbReference>
<name>A0A8T3AQX9_DENNO</name>
<dbReference type="Proteomes" id="UP000829196">
    <property type="component" value="Unassembled WGS sequence"/>
</dbReference>